<reference evidence="3" key="1">
    <citation type="submission" date="2016-11" db="UniProtKB">
        <authorList>
            <consortium name="WormBaseParasite"/>
        </authorList>
    </citation>
    <scope>IDENTIFICATION</scope>
</reference>
<name>A0A1I8BF23_MELHA</name>
<dbReference type="AlphaFoldDB" id="A0A1I8BF23"/>
<feature type="compositionally biased region" description="Basic and acidic residues" evidence="1">
    <location>
        <begin position="35"/>
        <end position="51"/>
    </location>
</feature>
<evidence type="ECO:0000256" key="1">
    <source>
        <dbReference type="SAM" id="MobiDB-lite"/>
    </source>
</evidence>
<evidence type="ECO:0000313" key="2">
    <source>
        <dbReference type="Proteomes" id="UP000095281"/>
    </source>
</evidence>
<organism evidence="2 3">
    <name type="scientific">Meloidogyne hapla</name>
    <name type="common">Root-knot nematode worm</name>
    <dbReference type="NCBI Taxonomy" id="6305"/>
    <lineage>
        <taxon>Eukaryota</taxon>
        <taxon>Metazoa</taxon>
        <taxon>Ecdysozoa</taxon>
        <taxon>Nematoda</taxon>
        <taxon>Chromadorea</taxon>
        <taxon>Rhabditida</taxon>
        <taxon>Tylenchina</taxon>
        <taxon>Tylenchomorpha</taxon>
        <taxon>Tylenchoidea</taxon>
        <taxon>Meloidogynidae</taxon>
        <taxon>Meloidogyninae</taxon>
        <taxon>Meloidogyne</taxon>
    </lineage>
</organism>
<dbReference type="WBParaSite" id="MhA1_Contig213.frz3.gene37">
    <property type="protein sequence ID" value="MhA1_Contig213.frz3.gene37"/>
    <property type="gene ID" value="MhA1_Contig213.frz3.gene37"/>
</dbReference>
<sequence length="90" mass="10473">MAEQKNITESTPPISKTVIRRLLPLRHSRLLQFNERTRTRPIPHETTENVKTRTQTTSINANEPKKTTARSTDVLDYYDMFVILSFPNIC</sequence>
<feature type="compositionally biased region" description="Polar residues" evidence="1">
    <location>
        <begin position="52"/>
        <end position="61"/>
    </location>
</feature>
<keyword evidence="2" id="KW-1185">Reference proteome</keyword>
<accession>A0A1I8BF23</accession>
<protein>
    <submittedName>
        <fullName evidence="3">Uncharacterized protein</fullName>
    </submittedName>
</protein>
<evidence type="ECO:0000313" key="3">
    <source>
        <dbReference type="WBParaSite" id="MhA1_Contig213.frz3.gene37"/>
    </source>
</evidence>
<dbReference type="Proteomes" id="UP000095281">
    <property type="component" value="Unplaced"/>
</dbReference>
<feature type="region of interest" description="Disordered" evidence="1">
    <location>
        <begin position="34"/>
        <end position="68"/>
    </location>
</feature>
<proteinExistence type="predicted"/>